<dbReference type="PROSITE" id="PS51736">
    <property type="entry name" value="RECOMBINASES_3"/>
    <property type="match status" value="1"/>
</dbReference>
<protein>
    <submittedName>
        <fullName evidence="2">Resolvase-like protein</fullName>
    </submittedName>
</protein>
<dbReference type="InterPro" id="IPR006119">
    <property type="entry name" value="Resolv_N"/>
</dbReference>
<comment type="caution">
    <text evidence="2">The sequence shown here is derived from an EMBL/GenBank/DDBJ whole genome shotgun (WGS) entry which is preliminary data.</text>
</comment>
<dbReference type="GO" id="GO:0000150">
    <property type="term" value="F:DNA strand exchange activity"/>
    <property type="evidence" value="ECO:0007669"/>
    <property type="project" value="InterPro"/>
</dbReference>
<dbReference type="GO" id="GO:0003677">
    <property type="term" value="F:DNA binding"/>
    <property type="evidence" value="ECO:0007669"/>
    <property type="project" value="InterPro"/>
</dbReference>
<sequence length="86" mass="9759">MARAVTVIPATATNVSLITKTKLNRKRVAAYARVSTDNEEQLQSFEAQMDYYTKYIKSNPEWTFVKVYTDEGISATSTKREMGLTE</sequence>
<gene>
    <name evidence="2" type="ORF">EDD71_12545</name>
</gene>
<evidence type="ECO:0000259" key="1">
    <source>
        <dbReference type="PROSITE" id="PS51736"/>
    </source>
</evidence>
<accession>A0A4R7KA91</accession>
<dbReference type="Gene3D" id="3.40.50.1390">
    <property type="entry name" value="Resolvase, N-terminal catalytic domain"/>
    <property type="match status" value="1"/>
</dbReference>
<feature type="domain" description="Resolvase/invertase-type recombinase catalytic" evidence="1">
    <location>
        <begin position="27"/>
        <end position="86"/>
    </location>
</feature>
<dbReference type="InterPro" id="IPR036162">
    <property type="entry name" value="Resolvase-like_N_sf"/>
</dbReference>
<name>A0A4R7KA91_9CLOT</name>
<keyword evidence="3" id="KW-1185">Reference proteome</keyword>
<dbReference type="SUPFAM" id="SSF53041">
    <property type="entry name" value="Resolvase-like"/>
    <property type="match status" value="1"/>
</dbReference>
<proteinExistence type="predicted"/>
<dbReference type="Proteomes" id="UP000295325">
    <property type="component" value="Unassembled WGS sequence"/>
</dbReference>
<dbReference type="CDD" id="cd00338">
    <property type="entry name" value="Ser_Recombinase"/>
    <property type="match status" value="1"/>
</dbReference>
<organism evidence="2 3">
    <name type="scientific">Fonticella tunisiensis</name>
    <dbReference type="NCBI Taxonomy" id="1096341"/>
    <lineage>
        <taxon>Bacteria</taxon>
        <taxon>Bacillati</taxon>
        <taxon>Bacillota</taxon>
        <taxon>Clostridia</taxon>
        <taxon>Eubacteriales</taxon>
        <taxon>Clostridiaceae</taxon>
        <taxon>Fonticella</taxon>
    </lineage>
</organism>
<dbReference type="Pfam" id="PF00239">
    <property type="entry name" value="Resolvase"/>
    <property type="match status" value="1"/>
</dbReference>
<evidence type="ECO:0000313" key="3">
    <source>
        <dbReference type="Proteomes" id="UP000295325"/>
    </source>
</evidence>
<dbReference type="EMBL" id="SOAZ01000025">
    <property type="protein sequence ID" value="TDT50754.1"/>
    <property type="molecule type" value="Genomic_DNA"/>
</dbReference>
<dbReference type="RefSeq" id="WP_279233031.1">
    <property type="nucleotide sequence ID" value="NZ_SOAZ01000025.1"/>
</dbReference>
<dbReference type="AlphaFoldDB" id="A0A4R7KA91"/>
<evidence type="ECO:0000313" key="2">
    <source>
        <dbReference type="EMBL" id="TDT50754.1"/>
    </source>
</evidence>
<reference evidence="2 3" key="1">
    <citation type="submission" date="2019-03" db="EMBL/GenBank/DDBJ databases">
        <title>Genomic Encyclopedia of Type Strains, Phase IV (KMG-IV): sequencing the most valuable type-strain genomes for metagenomic binning, comparative biology and taxonomic classification.</title>
        <authorList>
            <person name="Goeker M."/>
        </authorList>
    </citation>
    <scope>NUCLEOTIDE SEQUENCE [LARGE SCALE GENOMIC DNA]</scope>
    <source>
        <strain evidence="2 3">DSM 24455</strain>
    </source>
</reference>